<organism evidence="1 2">
    <name type="scientific">Araneus ventricosus</name>
    <name type="common">Orbweaver spider</name>
    <name type="synonym">Epeira ventricosa</name>
    <dbReference type="NCBI Taxonomy" id="182803"/>
    <lineage>
        <taxon>Eukaryota</taxon>
        <taxon>Metazoa</taxon>
        <taxon>Ecdysozoa</taxon>
        <taxon>Arthropoda</taxon>
        <taxon>Chelicerata</taxon>
        <taxon>Arachnida</taxon>
        <taxon>Araneae</taxon>
        <taxon>Araneomorphae</taxon>
        <taxon>Entelegynae</taxon>
        <taxon>Araneoidea</taxon>
        <taxon>Araneidae</taxon>
        <taxon>Araneus</taxon>
    </lineage>
</organism>
<gene>
    <name evidence="1" type="ORF">AVEN_169601_1</name>
</gene>
<keyword evidence="2" id="KW-1185">Reference proteome</keyword>
<evidence type="ECO:0000313" key="1">
    <source>
        <dbReference type="EMBL" id="GBM67371.1"/>
    </source>
</evidence>
<reference evidence="1 2" key="1">
    <citation type="journal article" date="2019" name="Sci. Rep.">
        <title>Orb-weaving spider Araneus ventricosus genome elucidates the spidroin gene catalogue.</title>
        <authorList>
            <person name="Kono N."/>
            <person name="Nakamura H."/>
            <person name="Ohtoshi R."/>
            <person name="Moran D.A.P."/>
            <person name="Shinohara A."/>
            <person name="Yoshida Y."/>
            <person name="Fujiwara M."/>
            <person name="Mori M."/>
            <person name="Tomita M."/>
            <person name="Arakawa K."/>
        </authorList>
    </citation>
    <scope>NUCLEOTIDE SEQUENCE [LARGE SCALE GENOMIC DNA]</scope>
</reference>
<accession>A0A4Y2HPT7</accession>
<dbReference type="EMBL" id="BGPR01002080">
    <property type="protein sequence ID" value="GBM67371.1"/>
    <property type="molecule type" value="Genomic_DNA"/>
</dbReference>
<proteinExistence type="predicted"/>
<name>A0A4Y2HPT7_ARAVE</name>
<evidence type="ECO:0000313" key="2">
    <source>
        <dbReference type="Proteomes" id="UP000499080"/>
    </source>
</evidence>
<dbReference type="AlphaFoldDB" id="A0A4Y2HPT7"/>
<dbReference type="Proteomes" id="UP000499080">
    <property type="component" value="Unassembled WGS sequence"/>
</dbReference>
<comment type="caution">
    <text evidence="1">The sequence shown here is derived from an EMBL/GenBank/DDBJ whole genome shotgun (WGS) entry which is preliminary data.</text>
</comment>
<protein>
    <submittedName>
        <fullName evidence="1">Uncharacterized protein</fullName>
    </submittedName>
</protein>
<sequence length="97" mass="10635">MAPRSRLVDELSLEFAIQSNFGRPFVGIAGMSSEKEISGKDSDNGCLNLHQIADIGTKSNIPLALQRKISTSGGQDQMSSSLSEMPQNYELHLKKPW</sequence>